<keyword evidence="6 7" id="KW-0539">Nucleus</keyword>
<comment type="subcellular location">
    <subcellularLocation>
        <location evidence="1 7">Nucleus</location>
    </subcellularLocation>
</comment>
<dbReference type="GO" id="GO:0030628">
    <property type="term" value="F:pre-mRNA 3'-splice site binding"/>
    <property type="evidence" value="ECO:0007669"/>
    <property type="project" value="UniProtKB-UniRule"/>
</dbReference>
<comment type="function">
    <text evidence="7">Involved in pre-mRNA splicing.</text>
</comment>
<comment type="subunit">
    <text evidence="7">Associated with the spliceosome.</text>
</comment>
<name>A0A023B650_GRENI</name>
<protein>
    <recommendedName>
        <fullName evidence="7">Pre-mRNA-splicing factor SLU7</fullName>
    </recommendedName>
</protein>
<dbReference type="Proteomes" id="UP000019763">
    <property type="component" value="Unassembled WGS sequence"/>
</dbReference>
<evidence type="ECO:0000256" key="2">
    <source>
        <dbReference type="ARBA" id="ARBA00007203"/>
    </source>
</evidence>
<evidence type="ECO:0000256" key="1">
    <source>
        <dbReference type="ARBA" id="ARBA00004123"/>
    </source>
</evidence>
<evidence type="ECO:0000256" key="4">
    <source>
        <dbReference type="ARBA" id="ARBA00022728"/>
    </source>
</evidence>
<evidence type="ECO:0000313" key="10">
    <source>
        <dbReference type="EMBL" id="EZG63180.1"/>
    </source>
</evidence>
<organism evidence="10 11">
    <name type="scientific">Gregarina niphandrodes</name>
    <name type="common">Septate eugregarine</name>
    <dbReference type="NCBI Taxonomy" id="110365"/>
    <lineage>
        <taxon>Eukaryota</taxon>
        <taxon>Sar</taxon>
        <taxon>Alveolata</taxon>
        <taxon>Apicomplexa</taxon>
        <taxon>Conoidasida</taxon>
        <taxon>Gregarinasina</taxon>
        <taxon>Eugregarinorida</taxon>
        <taxon>Gregarinidae</taxon>
        <taxon>Gregarina</taxon>
    </lineage>
</organism>
<dbReference type="PANTHER" id="PTHR12942:SF2">
    <property type="entry name" value="PRE-MRNA-SPLICING FACTOR SLU7"/>
    <property type="match status" value="1"/>
</dbReference>
<evidence type="ECO:0000259" key="9">
    <source>
        <dbReference type="Pfam" id="PF11708"/>
    </source>
</evidence>
<reference evidence="10" key="1">
    <citation type="submission" date="2013-12" db="EMBL/GenBank/DDBJ databases">
        <authorList>
            <person name="Omoto C.K."/>
            <person name="Sibley D."/>
            <person name="Venepally P."/>
            <person name="Hadjithomas M."/>
            <person name="Karamycheva S."/>
            <person name="Brunk B."/>
            <person name="Roos D."/>
            <person name="Caler E."/>
            <person name="Lorenzi H."/>
        </authorList>
    </citation>
    <scope>NUCLEOTIDE SEQUENCE</scope>
</reference>
<dbReference type="GO" id="GO:0005681">
    <property type="term" value="C:spliceosomal complex"/>
    <property type="evidence" value="ECO:0007669"/>
    <property type="project" value="UniProtKB-UniRule"/>
</dbReference>
<evidence type="ECO:0000256" key="3">
    <source>
        <dbReference type="ARBA" id="ARBA00022664"/>
    </source>
</evidence>
<dbReference type="OrthoDB" id="249612at2759"/>
<gene>
    <name evidence="10" type="ORF">GNI_087180</name>
</gene>
<dbReference type="OMA" id="ERKHVTW"/>
<evidence type="ECO:0000256" key="8">
    <source>
        <dbReference type="SAM" id="MobiDB-lite"/>
    </source>
</evidence>
<feature type="region of interest" description="Disordered" evidence="8">
    <location>
        <begin position="264"/>
        <end position="291"/>
    </location>
</feature>
<dbReference type="RefSeq" id="XP_011130696.1">
    <property type="nucleotide sequence ID" value="XM_011132394.1"/>
</dbReference>
<dbReference type="VEuPathDB" id="CryptoDB:GNI_087180"/>
<dbReference type="GeneID" id="22913108"/>
<dbReference type="AlphaFoldDB" id="A0A023B650"/>
<keyword evidence="3 7" id="KW-0507">mRNA processing</keyword>
<evidence type="ECO:0000256" key="7">
    <source>
        <dbReference type="RuleBase" id="RU367071"/>
    </source>
</evidence>
<dbReference type="InterPro" id="IPR021715">
    <property type="entry name" value="Slu7_dom"/>
</dbReference>
<proteinExistence type="inferred from homology"/>
<evidence type="ECO:0000256" key="5">
    <source>
        <dbReference type="ARBA" id="ARBA00023187"/>
    </source>
</evidence>
<comment type="caution">
    <text evidence="10">The sequence shown here is derived from an EMBL/GenBank/DDBJ whole genome shotgun (WGS) entry which is preliminary data.</text>
</comment>
<feature type="compositionally biased region" description="Basic and acidic residues" evidence="8">
    <location>
        <begin position="136"/>
        <end position="152"/>
    </location>
</feature>
<keyword evidence="5 7" id="KW-0508">mRNA splicing</keyword>
<dbReference type="eggNOG" id="KOG2560">
    <property type="taxonomic scope" value="Eukaryota"/>
</dbReference>
<accession>A0A023B650</accession>
<dbReference type="GO" id="GO:0000398">
    <property type="term" value="P:mRNA splicing, via spliceosome"/>
    <property type="evidence" value="ECO:0007669"/>
    <property type="project" value="UniProtKB-UniRule"/>
</dbReference>
<dbReference type="InterPro" id="IPR039974">
    <property type="entry name" value="Splicing_factor_SLU7"/>
</dbReference>
<comment type="similarity">
    <text evidence="2 7">Belongs to the SLU7 family.</text>
</comment>
<feature type="region of interest" description="Disordered" evidence="8">
    <location>
        <begin position="136"/>
        <end position="166"/>
    </location>
</feature>
<feature type="compositionally biased region" description="Basic and acidic residues" evidence="8">
    <location>
        <begin position="264"/>
        <end position="274"/>
    </location>
</feature>
<feature type="domain" description="Pre-mRNA-splicing factor SLU7" evidence="9">
    <location>
        <begin position="107"/>
        <end position="288"/>
    </location>
</feature>
<sequence>MGDDPINPHIPQYITERPWYIDDGGRASLSHQRNHKVRKESSFVRCVKKGAKEDAGVGTRFKKGACPNCGATSHSVKDCIERPRKKGAKWAGRKLAPDEYIPVNEDLSFDAKRDRWADEDGQTYQEQLELDRMFTSDGDHDHLRDDQLRDEGDSGANGSPLSTSLAGPGFSSCANLRIREDTAKYLVNLDVDSAFFDPKSRSMRQDPTFGLDEARKAKIEFRGDNVLRESGDAPRTKQLQVFAWQNDLHAVANPTATVMDFEKDRAQKKNRPDDAALAAKYKPINHVSDDE</sequence>
<dbReference type="EMBL" id="AFNH02000655">
    <property type="protein sequence ID" value="EZG63180.1"/>
    <property type="molecule type" value="Genomic_DNA"/>
</dbReference>
<dbReference type="PANTHER" id="PTHR12942">
    <property type="entry name" value="STEP II SPLICING FACTOR SLU7"/>
    <property type="match status" value="1"/>
</dbReference>
<keyword evidence="11" id="KW-1185">Reference proteome</keyword>
<evidence type="ECO:0000313" key="11">
    <source>
        <dbReference type="Proteomes" id="UP000019763"/>
    </source>
</evidence>
<feature type="compositionally biased region" description="Polar residues" evidence="8">
    <location>
        <begin position="156"/>
        <end position="165"/>
    </location>
</feature>
<evidence type="ECO:0000256" key="6">
    <source>
        <dbReference type="ARBA" id="ARBA00023242"/>
    </source>
</evidence>
<keyword evidence="4 7" id="KW-0747">Spliceosome</keyword>
<dbReference type="Pfam" id="PF11708">
    <property type="entry name" value="Slu7"/>
    <property type="match status" value="1"/>
</dbReference>